<proteinExistence type="predicted"/>
<evidence type="ECO:0000313" key="6">
    <source>
        <dbReference type="Proteomes" id="UP000015388"/>
    </source>
</evidence>
<dbReference type="GO" id="GO:0008703">
    <property type="term" value="F:5-amino-6-(5-phosphoribosylamino)uracil reductase activity"/>
    <property type="evidence" value="ECO:0007669"/>
    <property type="project" value="InterPro"/>
</dbReference>
<evidence type="ECO:0000256" key="2">
    <source>
        <dbReference type="ARBA" id="ARBA00022857"/>
    </source>
</evidence>
<dbReference type="InterPro" id="IPR002734">
    <property type="entry name" value="RibDG_C"/>
</dbReference>
<comment type="pathway">
    <text evidence="1">Cofactor biosynthesis; riboflavin biosynthesis.</text>
</comment>
<dbReference type="KEGG" id="cmd:B841_07490"/>
<keyword evidence="6" id="KW-1185">Reference proteome</keyword>
<dbReference type="InterPro" id="IPR050765">
    <property type="entry name" value="Riboflavin_Biosynth_HTPR"/>
</dbReference>
<feature type="domain" description="Bacterial bifunctional deaminase-reductase C-terminal" evidence="4">
    <location>
        <begin position="39"/>
        <end position="212"/>
    </location>
</feature>
<dbReference type="SUPFAM" id="SSF53597">
    <property type="entry name" value="Dihydrofolate reductase-like"/>
    <property type="match status" value="1"/>
</dbReference>
<dbReference type="GO" id="GO:0009231">
    <property type="term" value="P:riboflavin biosynthetic process"/>
    <property type="evidence" value="ECO:0007669"/>
    <property type="project" value="InterPro"/>
</dbReference>
<organism evidence="5 6">
    <name type="scientific">Corynebacterium maris DSM 45190</name>
    <dbReference type="NCBI Taxonomy" id="1224163"/>
    <lineage>
        <taxon>Bacteria</taxon>
        <taxon>Bacillati</taxon>
        <taxon>Actinomycetota</taxon>
        <taxon>Actinomycetes</taxon>
        <taxon>Mycobacteriales</taxon>
        <taxon>Corynebacteriaceae</taxon>
        <taxon>Corynebacterium</taxon>
    </lineage>
</organism>
<dbReference type="AlphaFoldDB" id="S5TJE5"/>
<dbReference type="eggNOG" id="COG1985">
    <property type="taxonomic scope" value="Bacteria"/>
</dbReference>
<sequence>MFMSPLPDSFPDALDVDSLLGPTQPARHPELRAIAISTINGSATVSGTSAAMGNPTDAALLQRVRGWADAILVGAQTARSEDYGPAYLSDGLRANRLLEGLPALPRMAVISRSLNFPPALRALHEFDPDFPPLVLTPQHSLDDESLAGRRAELTAAGVELVGTGSGSATDMVNALHARGLSRIACEGGPGIYAMMWEAELIDVLHLTLEPRVAAPVEKPLFAVRPDGGGFAHPLRLEDAQATADSRLFLRYRRLHQDVS</sequence>
<dbReference type="PATRIC" id="fig|1224163.3.peg.1505"/>
<dbReference type="Pfam" id="PF01872">
    <property type="entry name" value="RibD_C"/>
    <property type="match status" value="1"/>
</dbReference>
<dbReference type="InterPro" id="IPR024072">
    <property type="entry name" value="DHFR-like_dom_sf"/>
</dbReference>
<name>S5TJE5_9CORY</name>
<dbReference type="Proteomes" id="UP000015388">
    <property type="component" value="Chromosome"/>
</dbReference>
<dbReference type="PANTHER" id="PTHR38011:SF7">
    <property type="entry name" value="2,5-DIAMINO-6-RIBOSYLAMINO-4(3H)-PYRIMIDINONE 5'-PHOSPHATE REDUCTASE"/>
    <property type="match status" value="1"/>
</dbReference>
<evidence type="ECO:0000256" key="1">
    <source>
        <dbReference type="ARBA" id="ARBA00005104"/>
    </source>
</evidence>
<dbReference type="NCBIfam" id="NF010663">
    <property type="entry name" value="PRK14059.1-1"/>
    <property type="match status" value="1"/>
</dbReference>
<dbReference type="HOGENOM" id="CLU_036590_7_1_11"/>
<keyword evidence="3" id="KW-0560">Oxidoreductase</keyword>
<evidence type="ECO:0000259" key="4">
    <source>
        <dbReference type="Pfam" id="PF01872"/>
    </source>
</evidence>
<dbReference type="PANTHER" id="PTHR38011">
    <property type="entry name" value="DIHYDROFOLATE REDUCTASE FAMILY PROTEIN (AFU_ORTHOLOGUE AFUA_8G06820)"/>
    <property type="match status" value="1"/>
</dbReference>
<gene>
    <name evidence="5" type="ORF">B841_07490</name>
</gene>
<accession>S5TJE5</accession>
<protein>
    <recommendedName>
        <fullName evidence="4">Bacterial bifunctional deaminase-reductase C-terminal domain-containing protein</fullName>
    </recommendedName>
</protein>
<dbReference type="STRING" id="1224163.B841_07490"/>
<keyword evidence="2" id="KW-0521">NADP</keyword>
<dbReference type="Gene3D" id="3.40.430.10">
    <property type="entry name" value="Dihydrofolate Reductase, subunit A"/>
    <property type="match status" value="1"/>
</dbReference>
<dbReference type="EMBL" id="CP003924">
    <property type="protein sequence ID" value="AGS34971.1"/>
    <property type="molecule type" value="Genomic_DNA"/>
</dbReference>
<evidence type="ECO:0000313" key="5">
    <source>
        <dbReference type="EMBL" id="AGS34971.1"/>
    </source>
</evidence>
<reference evidence="5 6" key="1">
    <citation type="submission" date="2012-11" db="EMBL/GenBank/DDBJ databases">
        <title>The complete genome sequence of Corynebacterium maris Coryn-1 (=DSM 45190).</title>
        <authorList>
            <person name="Schaffert L."/>
            <person name="Albersmeier A."/>
            <person name="Kalinowski J."/>
            <person name="Ruckert C."/>
        </authorList>
    </citation>
    <scope>NUCLEOTIDE SEQUENCE [LARGE SCALE GENOMIC DNA]</scope>
    <source>
        <strain evidence="6">Coryn-1</strain>
    </source>
</reference>
<evidence type="ECO:0000256" key="3">
    <source>
        <dbReference type="ARBA" id="ARBA00023002"/>
    </source>
</evidence>